<protein>
    <submittedName>
        <fullName evidence="2">Uncharacterized protein</fullName>
    </submittedName>
</protein>
<reference evidence="2" key="1">
    <citation type="submission" date="2022-03" db="EMBL/GenBank/DDBJ databases">
        <authorList>
            <person name="Legras J.-L."/>
            <person name="Devillers H."/>
            <person name="Grondin C."/>
        </authorList>
    </citation>
    <scope>NUCLEOTIDE SEQUENCE</scope>
    <source>
        <strain evidence="2">CLIB 1423</strain>
    </source>
</reference>
<evidence type="ECO:0000256" key="1">
    <source>
        <dbReference type="SAM" id="MobiDB-lite"/>
    </source>
</evidence>
<dbReference type="AlphaFoldDB" id="A0A9P0QR13"/>
<feature type="region of interest" description="Disordered" evidence="1">
    <location>
        <begin position="88"/>
        <end position="110"/>
    </location>
</feature>
<evidence type="ECO:0000313" key="3">
    <source>
        <dbReference type="Proteomes" id="UP000837801"/>
    </source>
</evidence>
<comment type="caution">
    <text evidence="2">The sequence shown here is derived from an EMBL/GenBank/DDBJ whole genome shotgun (WGS) entry which is preliminary data.</text>
</comment>
<sequence>MSTTNETNENVTKSLDIQQKLMLLAKKILNPKGDKPYVDEYITATSSYIQNAISKVMTAEDKDKASKEVAKDLNKKLEAWVAERKAQRAAAQNKNELEKIEPELLHEDLD</sequence>
<evidence type="ECO:0000313" key="2">
    <source>
        <dbReference type="EMBL" id="CAH2353162.1"/>
    </source>
</evidence>
<dbReference type="Proteomes" id="UP000837801">
    <property type="component" value="Unassembled WGS sequence"/>
</dbReference>
<accession>A0A9P0QR13</accession>
<dbReference type="OrthoDB" id="4094421at2759"/>
<dbReference type="EMBL" id="CAKXYY010000009">
    <property type="protein sequence ID" value="CAH2353162.1"/>
    <property type="molecule type" value="Genomic_DNA"/>
</dbReference>
<proteinExistence type="predicted"/>
<name>A0A9P0QR13_9ASCO</name>
<keyword evidence="3" id="KW-1185">Reference proteome</keyword>
<organism evidence="2 3">
    <name type="scientific">[Candida] railenensis</name>
    <dbReference type="NCBI Taxonomy" id="45579"/>
    <lineage>
        <taxon>Eukaryota</taxon>
        <taxon>Fungi</taxon>
        <taxon>Dikarya</taxon>
        <taxon>Ascomycota</taxon>
        <taxon>Saccharomycotina</taxon>
        <taxon>Pichiomycetes</taxon>
        <taxon>Debaryomycetaceae</taxon>
        <taxon>Kurtzmaniella</taxon>
    </lineage>
</organism>
<gene>
    <name evidence="2" type="ORF">CLIB1423_09S04170</name>
</gene>
<feature type="compositionally biased region" description="Basic and acidic residues" evidence="1">
    <location>
        <begin position="95"/>
        <end position="110"/>
    </location>
</feature>